<gene>
    <name evidence="14" type="primary">murC</name>
    <name evidence="18" type="ORF">FHS48_000918</name>
</gene>
<evidence type="ECO:0000256" key="11">
    <source>
        <dbReference type="ARBA" id="ARBA00023306"/>
    </source>
</evidence>
<dbReference type="GO" id="GO:0005737">
    <property type="term" value="C:cytoplasm"/>
    <property type="evidence" value="ECO:0007669"/>
    <property type="project" value="UniProtKB-SubCell"/>
</dbReference>
<evidence type="ECO:0000256" key="5">
    <source>
        <dbReference type="ARBA" id="ARBA00022598"/>
    </source>
</evidence>
<dbReference type="UniPathway" id="UPA00219"/>
<evidence type="ECO:0000256" key="7">
    <source>
        <dbReference type="ARBA" id="ARBA00022741"/>
    </source>
</evidence>
<dbReference type="InterPro" id="IPR050061">
    <property type="entry name" value="MurCDEF_pg_biosynth"/>
</dbReference>
<dbReference type="Gene3D" id="3.90.190.20">
    <property type="entry name" value="Mur ligase, C-terminal domain"/>
    <property type="match status" value="1"/>
</dbReference>
<dbReference type="InterPro" id="IPR036615">
    <property type="entry name" value="Mur_ligase_C_dom_sf"/>
</dbReference>
<evidence type="ECO:0000256" key="9">
    <source>
        <dbReference type="ARBA" id="ARBA00022960"/>
    </source>
</evidence>
<dbReference type="AlphaFoldDB" id="A0A7W9ZDH7"/>
<dbReference type="GO" id="GO:0051301">
    <property type="term" value="P:cell division"/>
    <property type="evidence" value="ECO:0007669"/>
    <property type="project" value="UniProtKB-KW"/>
</dbReference>
<feature type="binding site" evidence="14">
    <location>
        <begin position="127"/>
        <end position="133"/>
    </location>
    <ligand>
        <name>ATP</name>
        <dbReference type="ChEBI" id="CHEBI:30616"/>
    </ligand>
</feature>
<evidence type="ECO:0000259" key="17">
    <source>
        <dbReference type="Pfam" id="PF08245"/>
    </source>
</evidence>
<dbReference type="PANTHER" id="PTHR43445:SF3">
    <property type="entry name" value="UDP-N-ACETYLMURAMATE--L-ALANINE LIGASE"/>
    <property type="match status" value="1"/>
</dbReference>
<dbReference type="GO" id="GO:0009252">
    <property type="term" value="P:peptidoglycan biosynthetic process"/>
    <property type="evidence" value="ECO:0007669"/>
    <property type="project" value="UniProtKB-UniRule"/>
</dbReference>
<keyword evidence="4 14" id="KW-0963">Cytoplasm</keyword>
<dbReference type="EMBL" id="JACIIX010000002">
    <property type="protein sequence ID" value="MBB6209516.1"/>
    <property type="molecule type" value="Genomic_DNA"/>
</dbReference>
<evidence type="ECO:0000259" key="16">
    <source>
        <dbReference type="Pfam" id="PF02875"/>
    </source>
</evidence>
<dbReference type="NCBIfam" id="TIGR01082">
    <property type="entry name" value="murC"/>
    <property type="match status" value="1"/>
</dbReference>
<protein>
    <recommendedName>
        <fullName evidence="3 14">UDP-N-acetylmuramate--L-alanine ligase</fullName>
        <ecNumber evidence="3 14">6.3.2.8</ecNumber>
    </recommendedName>
    <alternativeName>
        <fullName evidence="14">UDP-N-acetylmuramoyl-L-alanine synthetase</fullName>
    </alternativeName>
</protein>
<keyword evidence="11 14" id="KW-0131">Cell cycle</keyword>
<comment type="function">
    <text evidence="14">Cell wall formation.</text>
</comment>
<evidence type="ECO:0000256" key="8">
    <source>
        <dbReference type="ARBA" id="ARBA00022840"/>
    </source>
</evidence>
<dbReference type="SUPFAM" id="SSF53623">
    <property type="entry name" value="MurD-like peptide ligases, catalytic domain"/>
    <property type="match status" value="1"/>
</dbReference>
<dbReference type="Pfam" id="PF08245">
    <property type="entry name" value="Mur_ligase_M"/>
    <property type="match status" value="1"/>
</dbReference>
<name>A0A7W9ZDH7_NOVIT</name>
<evidence type="ECO:0000256" key="1">
    <source>
        <dbReference type="ARBA" id="ARBA00004496"/>
    </source>
</evidence>
<dbReference type="GO" id="GO:0008360">
    <property type="term" value="P:regulation of cell shape"/>
    <property type="evidence" value="ECO:0007669"/>
    <property type="project" value="UniProtKB-KW"/>
</dbReference>
<dbReference type="PANTHER" id="PTHR43445">
    <property type="entry name" value="UDP-N-ACETYLMURAMATE--L-ALANINE LIGASE-RELATED"/>
    <property type="match status" value="1"/>
</dbReference>
<evidence type="ECO:0000256" key="10">
    <source>
        <dbReference type="ARBA" id="ARBA00022984"/>
    </source>
</evidence>
<dbReference type="GO" id="GO:0005524">
    <property type="term" value="F:ATP binding"/>
    <property type="evidence" value="ECO:0007669"/>
    <property type="project" value="UniProtKB-UniRule"/>
</dbReference>
<dbReference type="GO" id="GO:0071555">
    <property type="term" value="P:cell wall organization"/>
    <property type="evidence" value="ECO:0007669"/>
    <property type="project" value="UniProtKB-KW"/>
</dbReference>
<comment type="subcellular location">
    <subcellularLocation>
        <location evidence="1 14">Cytoplasm</location>
    </subcellularLocation>
</comment>
<evidence type="ECO:0000256" key="13">
    <source>
        <dbReference type="ARBA" id="ARBA00047833"/>
    </source>
</evidence>
<organism evidence="18 19">
    <name type="scientific">Novispirillum itersonii</name>
    <name type="common">Aquaspirillum itersonii</name>
    <dbReference type="NCBI Taxonomy" id="189"/>
    <lineage>
        <taxon>Bacteria</taxon>
        <taxon>Pseudomonadati</taxon>
        <taxon>Pseudomonadota</taxon>
        <taxon>Alphaproteobacteria</taxon>
        <taxon>Rhodospirillales</taxon>
        <taxon>Novispirillaceae</taxon>
        <taxon>Novispirillum</taxon>
    </lineage>
</organism>
<dbReference type="SUPFAM" id="SSF53244">
    <property type="entry name" value="MurD-like peptide ligases, peptide-binding domain"/>
    <property type="match status" value="1"/>
</dbReference>
<dbReference type="Pfam" id="PF02875">
    <property type="entry name" value="Mur_ligase_C"/>
    <property type="match status" value="1"/>
</dbReference>
<keyword evidence="7 14" id="KW-0547">Nucleotide-binding</keyword>
<dbReference type="GO" id="GO:0008763">
    <property type="term" value="F:UDP-N-acetylmuramate-L-alanine ligase activity"/>
    <property type="evidence" value="ECO:0007669"/>
    <property type="project" value="UniProtKB-UniRule"/>
</dbReference>
<keyword evidence="8 14" id="KW-0067">ATP-binding</keyword>
<dbReference type="Gene3D" id="3.40.1190.10">
    <property type="entry name" value="Mur-like, catalytic domain"/>
    <property type="match status" value="1"/>
</dbReference>
<dbReference type="HAMAP" id="MF_00046">
    <property type="entry name" value="MurC"/>
    <property type="match status" value="1"/>
</dbReference>
<evidence type="ECO:0000256" key="2">
    <source>
        <dbReference type="ARBA" id="ARBA00004752"/>
    </source>
</evidence>
<dbReference type="InterPro" id="IPR013221">
    <property type="entry name" value="Mur_ligase_cen"/>
</dbReference>
<dbReference type="EC" id="6.3.2.8" evidence="3 14"/>
<proteinExistence type="inferred from homology"/>
<dbReference type="SUPFAM" id="SSF51984">
    <property type="entry name" value="MurCD N-terminal domain"/>
    <property type="match status" value="1"/>
</dbReference>
<keyword evidence="10 14" id="KW-0573">Peptidoglycan synthesis</keyword>
<evidence type="ECO:0000256" key="6">
    <source>
        <dbReference type="ARBA" id="ARBA00022618"/>
    </source>
</evidence>
<comment type="caution">
    <text evidence="18">The sequence shown here is derived from an EMBL/GenBank/DDBJ whole genome shotgun (WGS) entry which is preliminary data.</text>
</comment>
<evidence type="ECO:0000259" key="15">
    <source>
        <dbReference type="Pfam" id="PF01225"/>
    </source>
</evidence>
<sequence>MNRSVDARTGKTIGSIPLDIGTLHFVGIGGIGMSGIAEILHNLGYSVQGSDLTDNANAQRLRAKGIPVFVGHAAENIGEARVLVISSAVKPTNPEVEAARARLIPVVRRAEMLAELMRLKWAVAIGGTHGKTTTTSLIAALFDAAETDPTVINGGIINAYGTNARLGDGDWMVVEADESDGTFTKLPATICVVTNIDPEHMDHYGSFDKLRDAFHTFVTNIPFYGFATLCIDHPEVQTLIARVSDRRIVTYGFSPQADVRGVNVDIGVDGARFDARIRGANGEPDRTIEGLRLPMFGEHNVQNALATISIGVTMGFSDAVIAKALAGFGGVKRRFTKTGESNGVTVIDDYGHHPVEIAAVLRAARHASKGKVVAVVQPHRYSRLNDLFEEFCTCFNDADHVVVADVYAAGESPIEGRNRDALVKGLRDHGHRSVTPLEGQAALAGVVRGLAGPGDLVVCLGAGNITAWAHALPAELDALAAEGVPA</sequence>
<evidence type="ECO:0000256" key="4">
    <source>
        <dbReference type="ARBA" id="ARBA00022490"/>
    </source>
</evidence>
<feature type="domain" description="Mur ligase C-terminal" evidence="16">
    <location>
        <begin position="333"/>
        <end position="463"/>
    </location>
</feature>
<evidence type="ECO:0000313" key="19">
    <source>
        <dbReference type="Proteomes" id="UP000544872"/>
    </source>
</evidence>
<dbReference type="InterPro" id="IPR004101">
    <property type="entry name" value="Mur_ligase_C"/>
</dbReference>
<reference evidence="18 19" key="1">
    <citation type="submission" date="2020-08" db="EMBL/GenBank/DDBJ databases">
        <title>Genomic Encyclopedia of Type Strains, Phase IV (KMG-IV): sequencing the most valuable type-strain genomes for metagenomic binning, comparative biology and taxonomic classification.</title>
        <authorList>
            <person name="Goeker M."/>
        </authorList>
    </citation>
    <scope>NUCLEOTIDE SEQUENCE [LARGE SCALE GENOMIC DNA]</scope>
    <source>
        <strain evidence="18 19">DSM 11590</strain>
    </source>
</reference>
<dbReference type="InterPro" id="IPR000713">
    <property type="entry name" value="Mur_ligase_N"/>
</dbReference>
<feature type="domain" description="Mur ligase N-terminal catalytic" evidence="15">
    <location>
        <begin position="23"/>
        <end position="120"/>
    </location>
</feature>
<dbReference type="InterPro" id="IPR005758">
    <property type="entry name" value="UDP-N-AcMur_Ala_ligase_MurC"/>
</dbReference>
<comment type="pathway">
    <text evidence="2 14">Cell wall biogenesis; peptidoglycan biosynthesis.</text>
</comment>
<keyword evidence="6 14" id="KW-0132">Cell division</keyword>
<evidence type="ECO:0000256" key="3">
    <source>
        <dbReference type="ARBA" id="ARBA00012211"/>
    </source>
</evidence>
<keyword evidence="19" id="KW-1185">Reference proteome</keyword>
<keyword evidence="12 14" id="KW-0961">Cell wall biogenesis/degradation</keyword>
<dbReference type="Pfam" id="PF01225">
    <property type="entry name" value="Mur_ligase"/>
    <property type="match status" value="1"/>
</dbReference>
<accession>A0A7W9ZDH7</accession>
<evidence type="ECO:0000256" key="12">
    <source>
        <dbReference type="ARBA" id="ARBA00023316"/>
    </source>
</evidence>
<keyword evidence="9 14" id="KW-0133">Cell shape</keyword>
<comment type="similarity">
    <text evidence="14">Belongs to the MurCDEF family.</text>
</comment>
<evidence type="ECO:0000256" key="14">
    <source>
        <dbReference type="HAMAP-Rule" id="MF_00046"/>
    </source>
</evidence>
<dbReference type="Proteomes" id="UP000544872">
    <property type="component" value="Unassembled WGS sequence"/>
</dbReference>
<dbReference type="InterPro" id="IPR036565">
    <property type="entry name" value="Mur-like_cat_sf"/>
</dbReference>
<keyword evidence="5 14" id="KW-0436">Ligase</keyword>
<evidence type="ECO:0000313" key="18">
    <source>
        <dbReference type="EMBL" id="MBB6209516.1"/>
    </source>
</evidence>
<comment type="catalytic activity">
    <reaction evidence="13 14">
        <text>UDP-N-acetyl-alpha-D-muramate + L-alanine + ATP = UDP-N-acetyl-alpha-D-muramoyl-L-alanine + ADP + phosphate + H(+)</text>
        <dbReference type="Rhea" id="RHEA:23372"/>
        <dbReference type="ChEBI" id="CHEBI:15378"/>
        <dbReference type="ChEBI" id="CHEBI:30616"/>
        <dbReference type="ChEBI" id="CHEBI:43474"/>
        <dbReference type="ChEBI" id="CHEBI:57972"/>
        <dbReference type="ChEBI" id="CHEBI:70757"/>
        <dbReference type="ChEBI" id="CHEBI:83898"/>
        <dbReference type="ChEBI" id="CHEBI:456216"/>
        <dbReference type="EC" id="6.3.2.8"/>
    </reaction>
</comment>
<feature type="domain" description="Mur ligase central" evidence="17">
    <location>
        <begin position="125"/>
        <end position="309"/>
    </location>
</feature>
<dbReference type="Gene3D" id="3.40.50.720">
    <property type="entry name" value="NAD(P)-binding Rossmann-like Domain"/>
    <property type="match status" value="1"/>
</dbReference>